<keyword evidence="3" id="KW-1185">Reference proteome</keyword>
<feature type="transmembrane region" description="Helical" evidence="1">
    <location>
        <begin position="53"/>
        <end position="73"/>
    </location>
</feature>
<dbReference type="OrthoDB" id="3358048at2759"/>
<evidence type="ECO:0000313" key="3">
    <source>
        <dbReference type="Proteomes" id="UP000799764"/>
    </source>
</evidence>
<dbReference type="AlphaFoldDB" id="A0A9P4PEP9"/>
<name>A0A9P4PEP9_9PLEO</name>
<dbReference type="EMBL" id="MU001505">
    <property type="protein sequence ID" value="KAF2441798.1"/>
    <property type="molecule type" value="Genomic_DNA"/>
</dbReference>
<evidence type="ECO:0000256" key="1">
    <source>
        <dbReference type="SAM" id="Phobius"/>
    </source>
</evidence>
<gene>
    <name evidence="2" type="ORF">P171DRAFT_366171</name>
</gene>
<reference evidence="2" key="1">
    <citation type="journal article" date="2020" name="Stud. Mycol.">
        <title>101 Dothideomycetes genomes: a test case for predicting lifestyles and emergence of pathogens.</title>
        <authorList>
            <person name="Haridas S."/>
            <person name="Albert R."/>
            <person name="Binder M."/>
            <person name="Bloem J."/>
            <person name="Labutti K."/>
            <person name="Salamov A."/>
            <person name="Andreopoulos B."/>
            <person name="Baker S."/>
            <person name="Barry K."/>
            <person name="Bills G."/>
            <person name="Bluhm B."/>
            <person name="Cannon C."/>
            <person name="Castanera R."/>
            <person name="Culley D."/>
            <person name="Daum C."/>
            <person name="Ezra D."/>
            <person name="Gonzalez J."/>
            <person name="Henrissat B."/>
            <person name="Kuo A."/>
            <person name="Liang C."/>
            <person name="Lipzen A."/>
            <person name="Lutzoni F."/>
            <person name="Magnuson J."/>
            <person name="Mondo S."/>
            <person name="Nolan M."/>
            <person name="Ohm R."/>
            <person name="Pangilinan J."/>
            <person name="Park H.-J."/>
            <person name="Ramirez L."/>
            <person name="Alfaro M."/>
            <person name="Sun H."/>
            <person name="Tritt A."/>
            <person name="Yoshinaga Y."/>
            <person name="Zwiers L.-H."/>
            <person name="Turgeon B."/>
            <person name="Goodwin S."/>
            <person name="Spatafora J."/>
            <person name="Crous P."/>
            <person name="Grigoriev I."/>
        </authorList>
    </citation>
    <scope>NUCLEOTIDE SEQUENCE</scope>
    <source>
        <strain evidence="2">CBS 690.94</strain>
    </source>
</reference>
<proteinExistence type="predicted"/>
<accession>A0A9P4PEP9</accession>
<keyword evidence="1" id="KW-1133">Transmembrane helix</keyword>
<keyword evidence="1" id="KW-0812">Transmembrane</keyword>
<keyword evidence="1" id="KW-0472">Membrane</keyword>
<sequence length="216" mass="23606">MSAQAAATRLRRTFQYPSESDDEDAVEAGMDEQDQATLLTTLSTHDTRTTSTYTHLLLVLPLLPIVLYIPLLFHLSTLPAAGLAIPSLLASAYTLYFLPLPPLRISVSHVADLQSPTSARSKPKPTEAKAERRPVPYISEGTAEVVARYIVFANGALCAVLAVAEVLQGRAWGEGMTVRGGYLPGLVFTVVMFARRELRAVDMSELERLQYQSKST</sequence>
<feature type="transmembrane region" description="Helical" evidence="1">
    <location>
        <begin position="79"/>
        <end position="98"/>
    </location>
</feature>
<evidence type="ECO:0000313" key="2">
    <source>
        <dbReference type="EMBL" id="KAF2441798.1"/>
    </source>
</evidence>
<feature type="transmembrane region" description="Helical" evidence="1">
    <location>
        <begin position="146"/>
        <end position="164"/>
    </location>
</feature>
<feature type="transmembrane region" description="Helical" evidence="1">
    <location>
        <begin position="176"/>
        <end position="194"/>
    </location>
</feature>
<comment type="caution">
    <text evidence="2">The sequence shown here is derived from an EMBL/GenBank/DDBJ whole genome shotgun (WGS) entry which is preliminary data.</text>
</comment>
<dbReference type="Proteomes" id="UP000799764">
    <property type="component" value="Unassembled WGS sequence"/>
</dbReference>
<protein>
    <submittedName>
        <fullName evidence="2">Uncharacterized protein</fullName>
    </submittedName>
</protein>
<organism evidence="2 3">
    <name type="scientific">Karstenula rhodostoma CBS 690.94</name>
    <dbReference type="NCBI Taxonomy" id="1392251"/>
    <lineage>
        <taxon>Eukaryota</taxon>
        <taxon>Fungi</taxon>
        <taxon>Dikarya</taxon>
        <taxon>Ascomycota</taxon>
        <taxon>Pezizomycotina</taxon>
        <taxon>Dothideomycetes</taxon>
        <taxon>Pleosporomycetidae</taxon>
        <taxon>Pleosporales</taxon>
        <taxon>Massarineae</taxon>
        <taxon>Didymosphaeriaceae</taxon>
        <taxon>Karstenula</taxon>
    </lineage>
</organism>